<dbReference type="InterPro" id="IPR025164">
    <property type="entry name" value="Toastrack_DUF4097"/>
</dbReference>
<dbReference type="PANTHER" id="PTHR34094:SF1">
    <property type="entry name" value="PROTEIN FAM185A"/>
    <property type="match status" value="1"/>
</dbReference>
<protein>
    <submittedName>
        <fullName evidence="2">Uncharacterized protein DUF1700</fullName>
    </submittedName>
</protein>
<evidence type="ECO:0000313" key="2">
    <source>
        <dbReference type="EMBL" id="PSL34320.1"/>
    </source>
</evidence>
<dbReference type="Pfam" id="PF22564">
    <property type="entry name" value="HAAS"/>
    <property type="match status" value="1"/>
</dbReference>
<dbReference type="RefSeq" id="WP_106533965.1">
    <property type="nucleotide sequence ID" value="NZ_PYAT01000009.1"/>
</dbReference>
<evidence type="ECO:0000313" key="3">
    <source>
        <dbReference type="Proteomes" id="UP000242682"/>
    </source>
</evidence>
<proteinExistence type="predicted"/>
<dbReference type="Pfam" id="PF13349">
    <property type="entry name" value="DUF4097"/>
    <property type="match status" value="1"/>
</dbReference>
<evidence type="ECO:0000259" key="1">
    <source>
        <dbReference type="Pfam" id="PF13349"/>
    </source>
</evidence>
<feature type="domain" description="DUF4097" evidence="1">
    <location>
        <begin position="92"/>
        <end position="338"/>
    </location>
</feature>
<gene>
    <name evidence="2" type="ORF">B0H99_10946</name>
</gene>
<dbReference type="Gene3D" id="2.160.20.120">
    <property type="match status" value="1"/>
</dbReference>
<comment type="caution">
    <text evidence="2">The sequence shown here is derived from an EMBL/GenBank/DDBJ whole genome shotgun (WGS) entry which is preliminary data.</text>
</comment>
<sequence length="341" mass="38113">MTKNHFLNELEQALARLPEEERNDILQDISEYFINGLQDEKSEMDIASELGSPQTIADELMESYDFSQPENSSKAVNLSKSNFDQVDAEIDSGSLVILPSADNEIHVDVEDKHYKQKLSVDILDRTLVVALKNEKKWGFFNFNANMKSPVVTIQLPSKTYEQIKLYTDNGRIVGRELQSTEVKAKSENGDIQFSRITANRLIAESDNGALELRTVQADVIAAKSDNGKIDLQDIQTKDVELETDNGSITMTNVTGNIQAETDNGRITLLSIDIERNIDLKTDNGSIVVETMSDPANVTIEADRDHGKANIFNEKGKRFIFGDGRNNVRLRTDNGSLTVKRV</sequence>
<accession>A0A2P8GK41</accession>
<name>A0A2P8GK41_9BACL</name>
<dbReference type="OrthoDB" id="9804829at2"/>
<dbReference type="AlphaFoldDB" id="A0A2P8GK41"/>
<reference evidence="2 3" key="1">
    <citation type="submission" date="2018-03" db="EMBL/GenBank/DDBJ databases">
        <title>Genomic Encyclopedia of Type Strains, Phase III (KMG-III): the genomes of soil and plant-associated and newly described type strains.</title>
        <authorList>
            <person name="Whitman W."/>
        </authorList>
    </citation>
    <scope>NUCLEOTIDE SEQUENCE [LARGE SCALE GENOMIC DNA]</scope>
    <source>
        <strain evidence="2 3">CGMCC 1.12259</strain>
    </source>
</reference>
<organism evidence="2 3">
    <name type="scientific">Planomicrobium soli</name>
    <dbReference type="NCBI Taxonomy" id="1176648"/>
    <lineage>
        <taxon>Bacteria</taxon>
        <taxon>Bacillati</taxon>
        <taxon>Bacillota</taxon>
        <taxon>Bacilli</taxon>
        <taxon>Bacillales</taxon>
        <taxon>Caryophanaceae</taxon>
        <taxon>Planomicrobium</taxon>
    </lineage>
</organism>
<dbReference type="Proteomes" id="UP000242682">
    <property type="component" value="Unassembled WGS sequence"/>
</dbReference>
<keyword evidence="3" id="KW-1185">Reference proteome</keyword>
<dbReference type="EMBL" id="PYAT01000009">
    <property type="protein sequence ID" value="PSL34320.1"/>
    <property type="molecule type" value="Genomic_DNA"/>
</dbReference>
<dbReference type="PANTHER" id="PTHR34094">
    <property type="match status" value="1"/>
</dbReference>